<reference evidence="1 2" key="1">
    <citation type="journal article" date="2022" name="New Phytol.">
        <title>Ecological generalism drives hyperdiversity of secondary metabolite gene clusters in xylarialean endophytes.</title>
        <authorList>
            <person name="Franco M.E.E."/>
            <person name="Wisecaver J.H."/>
            <person name="Arnold A.E."/>
            <person name="Ju Y.M."/>
            <person name="Slot J.C."/>
            <person name="Ahrendt S."/>
            <person name="Moore L.P."/>
            <person name="Eastman K.E."/>
            <person name="Scott K."/>
            <person name="Konkel Z."/>
            <person name="Mondo S.J."/>
            <person name="Kuo A."/>
            <person name="Hayes R.D."/>
            <person name="Haridas S."/>
            <person name="Andreopoulos B."/>
            <person name="Riley R."/>
            <person name="LaButti K."/>
            <person name="Pangilinan J."/>
            <person name="Lipzen A."/>
            <person name="Amirebrahimi M."/>
            <person name="Yan J."/>
            <person name="Adam C."/>
            <person name="Keymanesh K."/>
            <person name="Ng V."/>
            <person name="Louie K."/>
            <person name="Northen T."/>
            <person name="Drula E."/>
            <person name="Henrissat B."/>
            <person name="Hsieh H.M."/>
            <person name="Youens-Clark K."/>
            <person name="Lutzoni F."/>
            <person name="Miadlikowska J."/>
            <person name="Eastwood D.C."/>
            <person name="Hamelin R.C."/>
            <person name="Grigoriev I.V."/>
            <person name="U'Ren J.M."/>
        </authorList>
    </citation>
    <scope>NUCLEOTIDE SEQUENCE [LARGE SCALE GENOMIC DNA]</scope>
    <source>
        <strain evidence="1 2">ER1909</strain>
    </source>
</reference>
<protein>
    <submittedName>
        <fullName evidence="1">Ankyrin</fullName>
    </submittedName>
</protein>
<proteinExistence type="predicted"/>
<keyword evidence="2" id="KW-1185">Reference proteome</keyword>
<accession>A0ACC0DB20</accession>
<dbReference type="Proteomes" id="UP001497680">
    <property type="component" value="Unassembled WGS sequence"/>
</dbReference>
<evidence type="ECO:0000313" key="1">
    <source>
        <dbReference type="EMBL" id="KAI6089705.1"/>
    </source>
</evidence>
<organism evidence="1 2">
    <name type="scientific">Hypoxylon rubiginosum</name>
    <dbReference type="NCBI Taxonomy" id="110542"/>
    <lineage>
        <taxon>Eukaryota</taxon>
        <taxon>Fungi</taxon>
        <taxon>Dikarya</taxon>
        <taxon>Ascomycota</taxon>
        <taxon>Pezizomycotina</taxon>
        <taxon>Sordariomycetes</taxon>
        <taxon>Xylariomycetidae</taxon>
        <taxon>Xylariales</taxon>
        <taxon>Hypoxylaceae</taxon>
        <taxon>Hypoxylon</taxon>
    </lineage>
</organism>
<name>A0ACC0DB20_9PEZI</name>
<comment type="caution">
    <text evidence="1">The sequence shown here is derived from an EMBL/GenBank/DDBJ whole genome shotgun (WGS) entry which is preliminary data.</text>
</comment>
<gene>
    <name evidence="1" type="ORF">F4821DRAFT_230736</name>
</gene>
<dbReference type="EMBL" id="MU394294">
    <property type="protein sequence ID" value="KAI6089705.1"/>
    <property type="molecule type" value="Genomic_DNA"/>
</dbReference>
<sequence>MEAIAAIASFVSIGQALAAAPKVIEVLRSLVEVRQEILQLVNEVELLNTFGILIRETIQHLPNDDSIPNFRIPQPALLRSVEADLASVVSQLEDLVRECERGKHKNGQIKVSRMKWLQQKKKIALLNIRARRSRDYLQLILSCNSLFASTSNGRMLVDIHSLVTTQAHTRNPSLLPSISPRNYLHEIGPQSANTSTYHTIEKATDAATSLIGVAAPNTETRQLNLASVLGDSRLQVTPSERTAQKYEPLVHIMATLRRACPKRCACQCHSPPPRPCLHLTMLPTLYGWFSHAYNSVSRLNTPTCDIPTCQRVHSPICFNLRFPLLFCSWAIEASLSSQSIVGVGASLYLRVARTFSVYDDIWTEIAEGKIERVRLAVAQKHISPIDGNSAHSILEYAIMFLQYEIVLMFLDESSSVLRSTDCGRRAATYARHQLRYWDRNDREIYVLQSVILLDEGNTDDHWPIHETIRNRGDLTAVLKQSTEDIDALDNFGRTPLYWAIFLRGVIATQTLIAYGANPNVRNLCTRTPLMHAVRSGRLACAKVLVSVGCDIHALDCRGYSALYYALQLGNGEMVSFLLSHGARLTTDCDTGNALHWLARYPSATTEENFEMLVRAGADLMATNNRDFTPFMEALARNNKVLLRLLIDAGCKLDEPSNGNTILNMVAFYADTGSIGIIKETEYLVDVRVLDQVGDTPLDTFEYRMGRDRSELPGRVMPPSDDDVEAFRGLLQDIRDRYLTAEIRTLETVIQYLKEQEGTLGREALQAIIQEKIHWNILSERRTFRAIDVQIKEGMTEAAIESLEEFIEVSRGRIGTDPFESDYCRSISLRDEGVVVESNI</sequence>
<evidence type="ECO:0000313" key="2">
    <source>
        <dbReference type="Proteomes" id="UP001497680"/>
    </source>
</evidence>